<keyword evidence="2" id="KW-0012">Acyltransferase</keyword>
<dbReference type="EMBL" id="CP040058">
    <property type="protein sequence ID" value="QCP34122.1"/>
    <property type="molecule type" value="Genomic_DNA"/>
</dbReference>
<sequence>MRIGETAQGMIRKMKCEDLDPVMDIWLASNLDAHDFISHDYWKRNYSIVREAIQKADIFVYEDKDGKIAGFTGVTDGYLAGIFVRRDRRSRGIGKALLDYCKRRNPKLTLHVYKKNLAAYRFYKREGFLEEGIHREPVTGEEEYCQVWEEKSV</sequence>
<evidence type="ECO:0000313" key="4">
    <source>
        <dbReference type="EMBL" id="QCP34122.1"/>
    </source>
</evidence>
<dbReference type="AlphaFoldDB" id="A0A4P8I9B6"/>
<reference evidence="4 5" key="1">
    <citation type="submission" date="2019-05" db="EMBL/GenBank/DDBJ databases">
        <title>Complete genome sequencing of Anaerostipes rhamnosivorans.</title>
        <authorList>
            <person name="Bui T.P.N."/>
            <person name="de Vos W.M."/>
        </authorList>
    </citation>
    <scope>NUCLEOTIDE SEQUENCE [LARGE SCALE GENOMIC DNA]</scope>
    <source>
        <strain evidence="4 5">1y2</strain>
    </source>
</reference>
<dbReference type="PANTHER" id="PTHR43800:SF1">
    <property type="entry name" value="PEPTIDYL-LYSINE N-ACETYLTRANSFERASE YJAB"/>
    <property type="match status" value="1"/>
</dbReference>
<dbReference type="InterPro" id="IPR000182">
    <property type="entry name" value="GNAT_dom"/>
</dbReference>
<keyword evidence="5" id="KW-1185">Reference proteome</keyword>
<dbReference type="KEGG" id="arf:AR1Y2_0668"/>
<dbReference type="PANTHER" id="PTHR43800">
    <property type="entry name" value="PEPTIDYL-LYSINE N-ACETYLTRANSFERASE YJAB"/>
    <property type="match status" value="1"/>
</dbReference>
<dbReference type="Pfam" id="PF13508">
    <property type="entry name" value="Acetyltransf_7"/>
    <property type="match status" value="1"/>
</dbReference>
<feature type="domain" description="N-acetyltransferase" evidence="3">
    <location>
        <begin position="9"/>
        <end position="153"/>
    </location>
</feature>
<dbReference type="Gene3D" id="3.40.630.30">
    <property type="match status" value="1"/>
</dbReference>
<dbReference type="SUPFAM" id="SSF55729">
    <property type="entry name" value="Acyl-CoA N-acyltransferases (Nat)"/>
    <property type="match status" value="1"/>
</dbReference>
<dbReference type="GO" id="GO:0016747">
    <property type="term" value="F:acyltransferase activity, transferring groups other than amino-acyl groups"/>
    <property type="evidence" value="ECO:0007669"/>
    <property type="project" value="InterPro"/>
</dbReference>
<dbReference type="InterPro" id="IPR016181">
    <property type="entry name" value="Acyl_CoA_acyltransferase"/>
</dbReference>
<protein>
    <recommendedName>
        <fullName evidence="3">N-acetyltransferase domain-containing protein</fullName>
    </recommendedName>
</protein>
<dbReference type="CDD" id="cd04301">
    <property type="entry name" value="NAT_SF"/>
    <property type="match status" value="1"/>
</dbReference>
<gene>
    <name evidence="4" type="ORF">AR1Y2_0668</name>
</gene>
<dbReference type="PROSITE" id="PS51186">
    <property type="entry name" value="GNAT"/>
    <property type="match status" value="1"/>
</dbReference>
<name>A0A4P8I9B6_9FIRM</name>
<evidence type="ECO:0000256" key="1">
    <source>
        <dbReference type="ARBA" id="ARBA00022679"/>
    </source>
</evidence>
<accession>A0A4P8I9B6</accession>
<evidence type="ECO:0000313" key="5">
    <source>
        <dbReference type="Proteomes" id="UP000298653"/>
    </source>
</evidence>
<dbReference type="Proteomes" id="UP000298653">
    <property type="component" value="Chromosome"/>
</dbReference>
<dbReference type="RefSeq" id="WP_243118839.1">
    <property type="nucleotide sequence ID" value="NZ_CP040058.1"/>
</dbReference>
<evidence type="ECO:0000259" key="3">
    <source>
        <dbReference type="PROSITE" id="PS51186"/>
    </source>
</evidence>
<proteinExistence type="predicted"/>
<organism evidence="4 5">
    <name type="scientific">Anaerostipes rhamnosivorans</name>
    <dbReference type="NCBI Taxonomy" id="1229621"/>
    <lineage>
        <taxon>Bacteria</taxon>
        <taxon>Bacillati</taxon>
        <taxon>Bacillota</taxon>
        <taxon>Clostridia</taxon>
        <taxon>Lachnospirales</taxon>
        <taxon>Lachnospiraceae</taxon>
        <taxon>Anaerostipes</taxon>
    </lineage>
</organism>
<keyword evidence="1" id="KW-0808">Transferase</keyword>
<evidence type="ECO:0000256" key="2">
    <source>
        <dbReference type="ARBA" id="ARBA00023315"/>
    </source>
</evidence>